<dbReference type="PRINTS" id="PR00662">
    <property type="entry name" value="G6PISOMERASE"/>
</dbReference>
<comment type="pathway">
    <text evidence="4">Carbohydrate degradation; glycolysis; D-glyceraldehyde 3-phosphate and glycerone phosphate from D-glucose: step 2/4.</text>
</comment>
<comment type="catalytic activity">
    <reaction evidence="4">
        <text>alpha-D-glucose 6-phosphate = beta-D-fructose 6-phosphate</text>
        <dbReference type="Rhea" id="RHEA:11816"/>
        <dbReference type="ChEBI" id="CHEBI:57634"/>
        <dbReference type="ChEBI" id="CHEBI:58225"/>
        <dbReference type="EC" id="5.3.1.9"/>
    </reaction>
</comment>
<proteinExistence type="inferred from homology"/>
<organism evidence="5 6">
    <name type="scientific">Citricoccus muralis</name>
    <dbReference type="NCBI Taxonomy" id="169134"/>
    <lineage>
        <taxon>Bacteria</taxon>
        <taxon>Bacillati</taxon>
        <taxon>Actinomycetota</taxon>
        <taxon>Actinomycetes</taxon>
        <taxon>Micrococcales</taxon>
        <taxon>Micrococcaceae</taxon>
        <taxon>Citricoccus</taxon>
    </lineage>
</organism>
<gene>
    <name evidence="5" type="ORF">P8192_07630</name>
</gene>
<dbReference type="Pfam" id="PF00342">
    <property type="entry name" value="PGI"/>
    <property type="match status" value="1"/>
</dbReference>
<sequence>MNSLGINATGAAADAIERHVATLVDDRVASRLGEQDATLWGAEAESEASRRLGWVDPFEATRAILPELFEMRADLHAENIHRVILAGMGGSSLAPEVIAAAAGAELTVLDSTDPEMIGNVLAAGVKDAVLVVASKSGSTVETDSQRRAFARACEDAGLQPNRHIIVVTDPGSPLDELGRAEGYRAVFHADPSVGGRYSALTAFGIVPTALAGVDVEKLLEEAEEVLDLLLTDDTDNIGLRLGAAIGGTAPLRDKLVISVLDQGLPGFGDWAEQLIAESTGKNDTGLLPVVVETGAPEISSSAADLLQVEIIPDVDHPLDGQTELFDVDPAQRQAPEHGVQVYGPLGAQFLLWEFATVIAGRLLQVNPFDQPDVESAKVAARALLDATPEPEVAQAQVNGIEIFGPGSVTAPAQGEPAGTVAALADVLSATLELIPEHGYLSVQAYLDRLNNSDLAAMRGQLASATDRPVTFGWGPRFLHSTGQFHKGGPKVGVFLQITGDSFADLEVPGRPFSFGQLITAQAAGDARVLSDHGMTVVRLHVQDRQRGLQQVLEAAQRISQG</sequence>
<dbReference type="EMBL" id="CP121252">
    <property type="protein sequence ID" value="WFP15303.1"/>
    <property type="molecule type" value="Genomic_DNA"/>
</dbReference>
<dbReference type="RefSeq" id="WP_278155905.1">
    <property type="nucleotide sequence ID" value="NZ_CP121252.1"/>
</dbReference>
<dbReference type="EC" id="5.3.1.9" evidence="4"/>
<dbReference type="Proteomes" id="UP001219037">
    <property type="component" value="Chromosome"/>
</dbReference>
<name>A0ABY8H3M5_9MICC</name>
<keyword evidence="1 4" id="KW-0312">Gluconeogenesis</keyword>
<dbReference type="InterPro" id="IPR001672">
    <property type="entry name" value="G6P_Isomerase"/>
</dbReference>
<dbReference type="PROSITE" id="PS51463">
    <property type="entry name" value="P_GLUCOSE_ISOMERASE_3"/>
    <property type="match status" value="1"/>
</dbReference>
<evidence type="ECO:0000256" key="4">
    <source>
        <dbReference type="RuleBase" id="RU000612"/>
    </source>
</evidence>
<keyword evidence="6" id="KW-1185">Reference proteome</keyword>
<dbReference type="SUPFAM" id="SSF53697">
    <property type="entry name" value="SIS domain"/>
    <property type="match status" value="1"/>
</dbReference>
<accession>A0ABY8H3M5</accession>
<dbReference type="PANTHER" id="PTHR11469:SF1">
    <property type="entry name" value="GLUCOSE-6-PHOSPHATE ISOMERASE"/>
    <property type="match status" value="1"/>
</dbReference>
<comment type="similarity">
    <text evidence="4">Belongs to the GPI family.</text>
</comment>
<keyword evidence="2 4" id="KW-0324">Glycolysis</keyword>
<evidence type="ECO:0000256" key="1">
    <source>
        <dbReference type="ARBA" id="ARBA00022432"/>
    </source>
</evidence>
<dbReference type="Gene3D" id="3.40.50.10490">
    <property type="entry name" value="Glucose-6-phosphate isomerase like protein, domain 1"/>
    <property type="match status" value="3"/>
</dbReference>
<evidence type="ECO:0000256" key="2">
    <source>
        <dbReference type="ARBA" id="ARBA00023152"/>
    </source>
</evidence>
<evidence type="ECO:0000313" key="5">
    <source>
        <dbReference type="EMBL" id="WFP15303.1"/>
    </source>
</evidence>
<protein>
    <recommendedName>
        <fullName evidence="4">Glucose-6-phosphate isomerase</fullName>
        <ecNumber evidence="4">5.3.1.9</ecNumber>
    </recommendedName>
</protein>
<dbReference type="PANTHER" id="PTHR11469">
    <property type="entry name" value="GLUCOSE-6-PHOSPHATE ISOMERASE"/>
    <property type="match status" value="1"/>
</dbReference>
<evidence type="ECO:0000256" key="3">
    <source>
        <dbReference type="ARBA" id="ARBA00023235"/>
    </source>
</evidence>
<evidence type="ECO:0000313" key="6">
    <source>
        <dbReference type="Proteomes" id="UP001219037"/>
    </source>
</evidence>
<dbReference type="InterPro" id="IPR046348">
    <property type="entry name" value="SIS_dom_sf"/>
</dbReference>
<reference evidence="5 6" key="1">
    <citation type="submission" date="2023-04" db="EMBL/GenBank/DDBJ databases">
        <title>Funneling lignin-derived compounds into biodiesel using alkali-halophilic Citricoccus sp. P2.</title>
        <authorList>
            <person name="Luo C.-B."/>
        </authorList>
    </citation>
    <scope>NUCLEOTIDE SEQUENCE [LARGE SCALE GENOMIC DNA]</scope>
    <source>
        <strain evidence="5 6">P2</strain>
    </source>
</reference>
<keyword evidence="3 4" id="KW-0413">Isomerase</keyword>
<dbReference type="GO" id="GO:0016853">
    <property type="term" value="F:isomerase activity"/>
    <property type="evidence" value="ECO:0007669"/>
    <property type="project" value="UniProtKB-KW"/>
</dbReference>